<evidence type="ECO:0000256" key="1">
    <source>
        <dbReference type="ARBA" id="ARBA00007401"/>
    </source>
</evidence>
<dbReference type="EMBL" id="LAZR01065471">
    <property type="protein sequence ID" value="KKK55475.1"/>
    <property type="molecule type" value="Genomic_DNA"/>
</dbReference>
<dbReference type="SUPFAM" id="SSF49785">
    <property type="entry name" value="Galactose-binding domain-like"/>
    <property type="match status" value="1"/>
</dbReference>
<dbReference type="AlphaFoldDB" id="A0A0F8X3M4"/>
<dbReference type="InterPro" id="IPR008979">
    <property type="entry name" value="Galactose-bd-like_sf"/>
</dbReference>
<evidence type="ECO:0000313" key="3">
    <source>
        <dbReference type="EMBL" id="KKK55475.1"/>
    </source>
</evidence>
<dbReference type="Pfam" id="PF02837">
    <property type="entry name" value="Glyco_hydro_2_N"/>
    <property type="match status" value="1"/>
</dbReference>
<sequence length="243" mass="27346">MLLYNSPDLQFSTMNLQRSTEKIVFCLLLICLQTSLLKAEKTDTGNPRTSYTINEDWSFTPQGLAFGYRPLAKDPGAEIISLPHTWNTQDPFDGKYTYRRGISWYRKELVVSEKLKGKRLFLYFEGANQVSDVYINSVFVGQHKGGYTAFAVDITDYATFGREEPNLIAVQVDNSHDNHIPPLSVGYALYGGIYRDVRLIATSPVHFKVSDHASSGIYIATPEVSDKMARVDVRGTLVNNTNE</sequence>
<gene>
    <name evidence="3" type="ORF">LCGC14_3074170</name>
</gene>
<dbReference type="GO" id="GO:0005975">
    <property type="term" value="P:carbohydrate metabolic process"/>
    <property type="evidence" value="ECO:0007669"/>
    <property type="project" value="InterPro"/>
</dbReference>
<organism evidence="3">
    <name type="scientific">marine sediment metagenome</name>
    <dbReference type="NCBI Taxonomy" id="412755"/>
    <lineage>
        <taxon>unclassified sequences</taxon>
        <taxon>metagenomes</taxon>
        <taxon>ecological metagenomes</taxon>
    </lineage>
</organism>
<accession>A0A0F8X3M4</accession>
<name>A0A0F8X3M4_9ZZZZ</name>
<dbReference type="PANTHER" id="PTHR42732:SF1">
    <property type="entry name" value="BETA-MANNOSIDASE"/>
    <property type="match status" value="1"/>
</dbReference>
<comment type="caution">
    <text evidence="3">The sequence shown here is derived from an EMBL/GenBank/DDBJ whole genome shotgun (WGS) entry which is preliminary data.</text>
</comment>
<dbReference type="PANTHER" id="PTHR42732">
    <property type="entry name" value="BETA-GALACTOSIDASE"/>
    <property type="match status" value="1"/>
</dbReference>
<feature type="non-terminal residue" evidence="3">
    <location>
        <position position="243"/>
    </location>
</feature>
<protein>
    <recommendedName>
        <fullName evidence="2">Glycosyl hydrolases family 2 sugar binding domain-containing protein</fullName>
    </recommendedName>
</protein>
<comment type="similarity">
    <text evidence="1">Belongs to the glycosyl hydrolase 2 family.</text>
</comment>
<dbReference type="InterPro" id="IPR051913">
    <property type="entry name" value="GH2_Domain-Containing"/>
</dbReference>
<proteinExistence type="inferred from homology"/>
<evidence type="ECO:0000259" key="2">
    <source>
        <dbReference type="Pfam" id="PF02837"/>
    </source>
</evidence>
<dbReference type="GO" id="GO:0004553">
    <property type="term" value="F:hydrolase activity, hydrolyzing O-glycosyl compounds"/>
    <property type="evidence" value="ECO:0007669"/>
    <property type="project" value="InterPro"/>
</dbReference>
<feature type="domain" description="Glycosyl hydrolases family 2 sugar binding" evidence="2">
    <location>
        <begin position="100"/>
        <end position="201"/>
    </location>
</feature>
<dbReference type="InterPro" id="IPR006104">
    <property type="entry name" value="Glyco_hydro_2_N"/>
</dbReference>
<dbReference type="Gene3D" id="2.60.120.260">
    <property type="entry name" value="Galactose-binding domain-like"/>
    <property type="match status" value="1"/>
</dbReference>
<reference evidence="3" key="1">
    <citation type="journal article" date="2015" name="Nature">
        <title>Complex archaea that bridge the gap between prokaryotes and eukaryotes.</title>
        <authorList>
            <person name="Spang A."/>
            <person name="Saw J.H."/>
            <person name="Jorgensen S.L."/>
            <person name="Zaremba-Niedzwiedzka K."/>
            <person name="Martijn J."/>
            <person name="Lind A.E."/>
            <person name="van Eijk R."/>
            <person name="Schleper C."/>
            <person name="Guy L."/>
            <person name="Ettema T.J."/>
        </authorList>
    </citation>
    <scope>NUCLEOTIDE SEQUENCE</scope>
</reference>